<sequence>MPQNAPPHYTIPDDIPLAGLISIVHRMYSIHMDGQAIAPGLKTGQIPFFMRISREPGITQDDLAAYYIIDKGTVARAARRMEEHGLITRTPDPDNRRKLRLFLTARGEAAVPRVFATDRDWDKRVLSGLSEEERRNLHAIFQKMAVQSRDIARGDADNGSEFGTEHR</sequence>
<evidence type="ECO:0000256" key="3">
    <source>
        <dbReference type="ARBA" id="ARBA00023163"/>
    </source>
</evidence>
<dbReference type="GO" id="GO:0003677">
    <property type="term" value="F:DNA binding"/>
    <property type="evidence" value="ECO:0007669"/>
    <property type="project" value="UniProtKB-KW"/>
</dbReference>
<dbReference type="PANTHER" id="PTHR42756:SF1">
    <property type="entry name" value="TRANSCRIPTIONAL REPRESSOR OF EMRAB OPERON"/>
    <property type="match status" value="1"/>
</dbReference>
<evidence type="ECO:0000313" key="6">
    <source>
        <dbReference type="Proteomes" id="UP001143747"/>
    </source>
</evidence>
<feature type="domain" description="HTH marR-type" evidence="4">
    <location>
        <begin position="14"/>
        <end position="146"/>
    </location>
</feature>
<dbReference type="PROSITE" id="PS50995">
    <property type="entry name" value="HTH_MARR_2"/>
    <property type="match status" value="1"/>
</dbReference>
<keyword evidence="3" id="KW-0804">Transcription</keyword>
<dbReference type="SUPFAM" id="SSF46785">
    <property type="entry name" value="Winged helix' DNA-binding domain"/>
    <property type="match status" value="1"/>
</dbReference>
<evidence type="ECO:0000313" key="5">
    <source>
        <dbReference type="EMBL" id="MDE4907718.1"/>
    </source>
</evidence>
<accession>A0A9Q4KT46</accession>
<proteinExistence type="predicted"/>
<dbReference type="RefSeq" id="WP_274924366.1">
    <property type="nucleotide sequence ID" value="NZ_JAKELO010000002.1"/>
</dbReference>
<dbReference type="InterPro" id="IPR023187">
    <property type="entry name" value="Tscrpt_reg_MarR-type_CS"/>
</dbReference>
<comment type="caution">
    <text evidence="5">The sequence shown here is derived from an EMBL/GenBank/DDBJ whole genome shotgun (WGS) entry which is preliminary data.</text>
</comment>
<dbReference type="GO" id="GO:0003700">
    <property type="term" value="F:DNA-binding transcription factor activity"/>
    <property type="evidence" value="ECO:0007669"/>
    <property type="project" value="InterPro"/>
</dbReference>
<dbReference type="Proteomes" id="UP001143747">
    <property type="component" value="Unassembled WGS sequence"/>
</dbReference>
<dbReference type="AlphaFoldDB" id="A0A9Q4KT46"/>
<organism evidence="5 6">
    <name type="scientific">Methanogenium marinum</name>
    <dbReference type="NCBI Taxonomy" id="348610"/>
    <lineage>
        <taxon>Archaea</taxon>
        <taxon>Methanobacteriati</taxon>
        <taxon>Methanobacteriota</taxon>
        <taxon>Stenosarchaea group</taxon>
        <taxon>Methanomicrobia</taxon>
        <taxon>Methanomicrobiales</taxon>
        <taxon>Methanomicrobiaceae</taxon>
        <taxon>Methanogenium</taxon>
    </lineage>
</organism>
<dbReference type="EMBL" id="JAKELO010000002">
    <property type="protein sequence ID" value="MDE4907718.1"/>
    <property type="molecule type" value="Genomic_DNA"/>
</dbReference>
<evidence type="ECO:0000256" key="1">
    <source>
        <dbReference type="ARBA" id="ARBA00023015"/>
    </source>
</evidence>
<keyword evidence="6" id="KW-1185">Reference proteome</keyword>
<protein>
    <submittedName>
        <fullName evidence="5">MarR family transcriptional regulator</fullName>
    </submittedName>
</protein>
<dbReference type="InterPro" id="IPR036388">
    <property type="entry name" value="WH-like_DNA-bd_sf"/>
</dbReference>
<dbReference type="PROSITE" id="PS01117">
    <property type="entry name" value="HTH_MARR_1"/>
    <property type="match status" value="1"/>
</dbReference>
<dbReference type="PRINTS" id="PR00598">
    <property type="entry name" value="HTHMARR"/>
</dbReference>
<dbReference type="SMART" id="SM00347">
    <property type="entry name" value="HTH_MARR"/>
    <property type="match status" value="1"/>
</dbReference>
<keyword evidence="2" id="KW-0238">DNA-binding</keyword>
<reference evidence="5" key="1">
    <citation type="submission" date="2022-01" db="EMBL/GenBank/DDBJ databases">
        <title>Draft genome of Methanogenium marinum DSM 15558.</title>
        <authorList>
            <person name="Chen S.-C."/>
            <person name="You Y.-T."/>
        </authorList>
    </citation>
    <scope>NUCLEOTIDE SEQUENCE</scope>
    <source>
        <strain evidence="5">DSM 15558</strain>
    </source>
</reference>
<name>A0A9Q4KT46_9EURY</name>
<dbReference type="Pfam" id="PF01047">
    <property type="entry name" value="MarR"/>
    <property type="match status" value="1"/>
</dbReference>
<evidence type="ECO:0000259" key="4">
    <source>
        <dbReference type="PROSITE" id="PS50995"/>
    </source>
</evidence>
<dbReference type="InterPro" id="IPR000835">
    <property type="entry name" value="HTH_MarR-typ"/>
</dbReference>
<evidence type="ECO:0000256" key="2">
    <source>
        <dbReference type="ARBA" id="ARBA00023125"/>
    </source>
</evidence>
<gene>
    <name evidence="5" type="ORF">L0665_03715</name>
</gene>
<dbReference type="Gene3D" id="1.10.10.10">
    <property type="entry name" value="Winged helix-like DNA-binding domain superfamily/Winged helix DNA-binding domain"/>
    <property type="match status" value="1"/>
</dbReference>
<dbReference type="PANTHER" id="PTHR42756">
    <property type="entry name" value="TRANSCRIPTIONAL REGULATOR, MARR"/>
    <property type="match status" value="1"/>
</dbReference>
<keyword evidence="1" id="KW-0805">Transcription regulation</keyword>
<dbReference type="InterPro" id="IPR036390">
    <property type="entry name" value="WH_DNA-bd_sf"/>
</dbReference>